<dbReference type="GeneID" id="80333736"/>
<dbReference type="RefSeq" id="WP_143981214.1">
    <property type="nucleotide sequence ID" value="NZ_CP041695.1"/>
</dbReference>
<organism evidence="1 2">
    <name type="scientific">Nocardia otitidiscaviarum</name>
    <dbReference type="NCBI Taxonomy" id="1823"/>
    <lineage>
        <taxon>Bacteria</taxon>
        <taxon>Bacillati</taxon>
        <taxon>Actinomycetota</taxon>
        <taxon>Actinomycetes</taxon>
        <taxon>Mycobacteriales</taxon>
        <taxon>Nocardiaceae</taxon>
        <taxon>Nocardia</taxon>
    </lineage>
</organism>
<name>A0A516NLU7_9NOCA</name>
<dbReference type="AlphaFoldDB" id="A0A516NLU7"/>
<proteinExistence type="predicted"/>
<evidence type="ECO:0000313" key="2">
    <source>
        <dbReference type="Proteomes" id="UP000317039"/>
    </source>
</evidence>
<accession>A0A516NLU7</accession>
<protein>
    <submittedName>
        <fullName evidence="1">Uncharacterized protein</fullName>
    </submittedName>
</protein>
<dbReference type="Proteomes" id="UP000317039">
    <property type="component" value="Chromosome"/>
</dbReference>
<dbReference type="KEGG" id="nod:FOH10_15265"/>
<gene>
    <name evidence="1" type="ORF">FOH10_15265</name>
</gene>
<dbReference type="EMBL" id="CP041695">
    <property type="protein sequence ID" value="QDP79867.1"/>
    <property type="molecule type" value="Genomic_DNA"/>
</dbReference>
<sequence length="164" mass="17800">MSSLADEFGPEVLFTALKDAGVQFVFVGFITHYAAQRYERRHLTGGPARSPTLSHGDSLDRLAGALRSVDASIRGRTGEPIPFIGCGADLAGVNEIFETPYGTVHVVTEPSGFDLEPHGSPESGRIRIAIGCPTDHIRACAASRRFDAELNQLLEIIELFEQFE</sequence>
<reference evidence="1 2" key="1">
    <citation type="submission" date="2019-07" db="EMBL/GenBank/DDBJ databases">
        <title>Complete Genome Sequence and Methylome Analysis of Nocardia otitidis-caviarum NEB252.</title>
        <authorList>
            <person name="Fomenkov A."/>
            <person name="Anton B.P."/>
            <person name="Vincze T."/>
            <person name="Roberts R.J."/>
        </authorList>
    </citation>
    <scope>NUCLEOTIDE SEQUENCE [LARGE SCALE GENOMIC DNA]</scope>
    <source>
        <strain evidence="1 2">NEB252</strain>
    </source>
</reference>
<evidence type="ECO:0000313" key="1">
    <source>
        <dbReference type="EMBL" id="QDP79867.1"/>
    </source>
</evidence>